<dbReference type="AlphaFoldDB" id="A0A6A7AN72"/>
<dbReference type="InterPro" id="IPR010730">
    <property type="entry name" value="HET"/>
</dbReference>
<feature type="domain" description="Heterokaryon incompatibility" evidence="1">
    <location>
        <begin position="25"/>
        <end position="108"/>
    </location>
</feature>
<gene>
    <name evidence="2" type="ORF">CC86DRAFT_267568</name>
</gene>
<feature type="non-terminal residue" evidence="2">
    <location>
        <position position="238"/>
    </location>
</feature>
<protein>
    <submittedName>
        <fullName evidence="2">Heterokaryon incompatibility</fullName>
    </submittedName>
</protein>
<accession>A0A6A7AN72</accession>
<dbReference type="PANTHER" id="PTHR10622">
    <property type="entry name" value="HET DOMAIN-CONTAINING PROTEIN"/>
    <property type="match status" value="1"/>
</dbReference>
<reference evidence="2" key="1">
    <citation type="journal article" date="2020" name="Stud. Mycol.">
        <title>101 Dothideomycetes genomes: a test case for predicting lifestyles and emergence of pathogens.</title>
        <authorList>
            <person name="Haridas S."/>
            <person name="Albert R."/>
            <person name="Binder M."/>
            <person name="Bloem J."/>
            <person name="Labutti K."/>
            <person name="Salamov A."/>
            <person name="Andreopoulos B."/>
            <person name="Baker S."/>
            <person name="Barry K."/>
            <person name="Bills G."/>
            <person name="Bluhm B."/>
            <person name="Cannon C."/>
            <person name="Castanera R."/>
            <person name="Culley D."/>
            <person name="Daum C."/>
            <person name="Ezra D."/>
            <person name="Gonzalez J."/>
            <person name="Henrissat B."/>
            <person name="Kuo A."/>
            <person name="Liang C."/>
            <person name="Lipzen A."/>
            <person name="Lutzoni F."/>
            <person name="Magnuson J."/>
            <person name="Mondo S."/>
            <person name="Nolan M."/>
            <person name="Ohm R."/>
            <person name="Pangilinan J."/>
            <person name="Park H.-J."/>
            <person name="Ramirez L."/>
            <person name="Alfaro M."/>
            <person name="Sun H."/>
            <person name="Tritt A."/>
            <person name="Yoshinaga Y."/>
            <person name="Zwiers L.-H."/>
            <person name="Turgeon B."/>
            <person name="Goodwin S."/>
            <person name="Spatafora J."/>
            <person name="Crous P."/>
            <person name="Grigoriev I."/>
        </authorList>
    </citation>
    <scope>NUCLEOTIDE SEQUENCE</scope>
    <source>
        <strain evidence="2">CBS 113818</strain>
    </source>
</reference>
<dbReference type="OrthoDB" id="674604at2759"/>
<dbReference type="Proteomes" id="UP000799424">
    <property type="component" value="Unassembled WGS sequence"/>
</dbReference>
<proteinExistence type="predicted"/>
<organism evidence="2 3">
    <name type="scientific">Ophiobolus disseminans</name>
    <dbReference type="NCBI Taxonomy" id="1469910"/>
    <lineage>
        <taxon>Eukaryota</taxon>
        <taxon>Fungi</taxon>
        <taxon>Dikarya</taxon>
        <taxon>Ascomycota</taxon>
        <taxon>Pezizomycotina</taxon>
        <taxon>Dothideomycetes</taxon>
        <taxon>Pleosporomycetidae</taxon>
        <taxon>Pleosporales</taxon>
        <taxon>Pleosporineae</taxon>
        <taxon>Phaeosphaeriaceae</taxon>
        <taxon>Ophiobolus</taxon>
    </lineage>
</organism>
<evidence type="ECO:0000313" key="2">
    <source>
        <dbReference type="EMBL" id="KAF2834007.1"/>
    </source>
</evidence>
<dbReference type="Pfam" id="PF06985">
    <property type="entry name" value="HET"/>
    <property type="match status" value="1"/>
</dbReference>
<sequence length="238" mass="27453">MRLLQINKHGGLSLTEEFHNEIPPYAILSHTWGREEVTFRDFVDGTAHKKSGYRKIFWCGKQAAHDGLQFLWVDTCCINKSSSAELTEAINSMFAWYQHAEKCYAYLYDVSWPGLESRGPVPKRTLQELSRSRWFTRSWTLQELLAPKSVEFFTAGWVRIGDKHSLLQEIHETTRIPIRAIEGAALSEFSVEERLSWASQRTATHQEDEAYSLLGIFGIFLPTIYGEGKFAYARLLRK</sequence>
<dbReference type="PANTHER" id="PTHR10622:SF10">
    <property type="entry name" value="HET DOMAIN-CONTAINING PROTEIN"/>
    <property type="match status" value="1"/>
</dbReference>
<evidence type="ECO:0000259" key="1">
    <source>
        <dbReference type="Pfam" id="PF06985"/>
    </source>
</evidence>
<keyword evidence="3" id="KW-1185">Reference proteome</keyword>
<dbReference type="EMBL" id="MU006216">
    <property type="protein sequence ID" value="KAF2834007.1"/>
    <property type="molecule type" value="Genomic_DNA"/>
</dbReference>
<evidence type="ECO:0000313" key="3">
    <source>
        <dbReference type="Proteomes" id="UP000799424"/>
    </source>
</evidence>
<name>A0A6A7AN72_9PLEO</name>